<feature type="region of interest" description="Disordered" evidence="1">
    <location>
        <begin position="71"/>
        <end position="95"/>
    </location>
</feature>
<evidence type="ECO:0000256" key="2">
    <source>
        <dbReference type="SAM" id="SignalP"/>
    </source>
</evidence>
<reference evidence="3" key="1">
    <citation type="submission" date="2021-01" db="EMBL/GenBank/DDBJ databases">
        <authorList>
            <person name="Corre E."/>
            <person name="Pelletier E."/>
            <person name="Niang G."/>
            <person name="Scheremetjew M."/>
            <person name="Finn R."/>
            <person name="Kale V."/>
            <person name="Holt S."/>
            <person name="Cochrane G."/>
            <person name="Meng A."/>
            <person name="Brown T."/>
            <person name="Cohen L."/>
        </authorList>
    </citation>
    <scope>NUCLEOTIDE SEQUENCE</scope>
    <source>
        <strain evidence="3">CCMP3328</strain>
    </source>
</reference>
<gene>
    <name evidence="3" type="ORF">CAUS1442_LOCUS11575</name>
</gene>
<dbReference type="EMBL" id="HBEF01018788">
    <property type="protein sequence ID" value="CAD8339442.1"/>
    <property type="molecule type" value="Transcribed_RNA"/>
</dbReference>
<feature type="chain" id="PRO_5031468975" description="ShKT domain-containing protein" evidence="2">
    <location>
        <begin position="41"/>
        <end position="326"/>
    </location>
</feature>
<protein>
    <recommendedName>
        <fullName evidence="4">ShKT domain-containing protein</fullName>
    </recommendedName>
</protein>
<feature type="compositionally biased region" description="Low complexity" evidence="1">
    <location>
        <begin position="231"/>
        <end position="240"/>
    </location>
</feature>
<keyword evidence="2" id="KW-0732">Signal</keyword>
<sequence length="326" mass="36510">MMRRRPTSCHLQTRLLPSRWCLSSVLLVILLALEPRSFHSKRINTDARPDERPGNMLEVVLPRGEALDVAAENERDRGHHHRQQQKQKQQQTHLVRGKHTPAVPLFMQQAELNTEISHLLQQYELLHPAQHGQHQHQHQHEGKRQVQGEEARGSKEDSSATGTTRRLKSYKTKAPKSTKEPKHSREGALSKGIEISSINTTPKSWASKGTKSTGVDEAKSIKSTADNSWAGGSKTNKSSTGGDGSNDLFDLSNCNAYSNVWLRDLADTCQSSSDLTGCRCVQTEQLFSQGYLRCPMGDDFDDPRRLCPARCSVCQFCFRLQNCTGV</sequence>
<dbReference type="AlphaFoldDB" id="A0A7R9ZNT0"/>
<organism evidence="3">
    <name type="scientific">Craspedostauros australis</name>
    <dbReference type="NCBI Taxonomy" id="1486917"/>
    <lineage>
        <taxon>Eukaryota</taxon>
        <taxon>Sar</taxon>
        <taxon>Stramenopiles</taxon>
        <taxon>Ochrophyta</taxon>
        <taxon>Bacillariophyta</taxon>
        <taxon>Bacillariophyceae</taxon>
        <taxon>Bacillariophycidae</taxon>
        <taxon>Naviculales</taxon>
        <taxon>Naviculaceae</taxon>
        <taxon>Craspedostauros</taxon>
    </lineage>
</organism>
<feature type="signal peptide" evidence="2">
    <location>
        <begin position="1"/>
        <end position="40"/>
    </location>
</feature>
<evidence type="ECO:0000256" key="1">
    <source>
        <dbReference type="SAM" id="MobiDB-lite"/>
    </source>
</evidence>
<feature type="compositionally biased region" description="Basic and acidic residues" evidence="1">
    <location>
        <begin position="177"/>
        <end position="188"/>
    </location>
</feature>
<feature type="compositionally biased region" description="Basic residues" evidence="1">
    <location>
        <begin position="165"/>
        <end position="176"/>
    </location>
</feature>
<feature type="region of interest" description="Disordered" evidence="1">
    <location>
        <begin position="129"/>
        <end position="242"/>
    </location>
</feature>
<evidence type="ECO:0008006" key="4">
    <source>
        <dbReference type="Google" id="ProtNLM"/>
    </source>
</evidence>
<name>A0A7R9ZNT0_9STRA</name>
<evidence type="ECO:0000313" key="3">
    <source>
        <dbReference type="EMBL" id="CAD8339442.1"/>
    </source>
</evidence>
<feature type="compositionally biased region" description="Polar residues" evidence="1">
    <location>
        <begin position="196"/>
        <end position="213"/>
    </location>
</feature>
<feature type="compositionally biased region" description="Basic and acidic residues" evidence="1">
    <location>
        <begin position="138"/>
        <end position="158"/>
    </location>
</feature>
<proteinExistence type="predicted"/>
<accession>A0A7R9ZNT0</accession>